<dbReference type="Proteomes" id="UP000000739">
    <property type="component" value="Chromosome"/>
</dbReference>
<proteinExistence type="predicted"/>
<evidence type="ECO:0000313" key="4">
    <source>
        <dbReference type="Proteomes" id="UP000000739"/>
    </source>
</evidence>
<dbReference type="InterPro" id="IPR041223">
    <property type="entry name" value="ApeA_NTD"/>
</dbReference>
<dbReference type="Pfam" id="PF18862">
    <property type="entry name" value="ApeA_NTD1"/>
    <property type="match status" value="1"/>
</dbReference>
<dbReference type="KEGG" id="dal:Dalk_2090"/>
<dbReference type="Pfam" id="PF18739">
    <property type="entry name" value="HEPN_Apea"/>
    <property type="match status" value="1"/>
</dbReference>
<name>B8FGA4_DESAL</name>
<evidence type="ECO:0000313" key="3">
    <source>
        <dbReference type="EMBL" id="ACL03784.1"/>
    </source>
</evidence>
<gene>
    <name evidence="3" type="ordered locus">Dalk_2090</name>
</gene>
<keyword evidence="4" id="KW-1185">Reference proteome</keyword>
<evidence type="ECO:0000259" key="1">
    <source>
        <dbReference type="Pfam" id="PF18739"/>
    </source>
</evidence>
<evidence type="ECO:0000259" key="2">
    <source>
        <dbReference type="Pfam" id="PF18862"/>
    </source>
</evidence>
<protein>
    <submittedName>
        <fullName evidence="3">Uncharacterized protein</fullName>
    </submittedName>
</protein>
<dbReference type="AlphaFoldDB" id="B8FGA4"/>
<dbReference type="InterPro" id="IPR041229">
    <property type="entry name" value="HEPN_Apea"/>
</dbReference>
<reference evidence="3 4" key="1">
    <citation type="journal article" date="2012" name="Environ. Microbiol.">
        <title>The genome sequence of Desulfatibacillum alkenivorans AK-01: a blueprint for anaerobic alkane oxidation.</title>
        <authorList>
            <person name="Callaghan A.V."/>
            <person name="Morris B.E."/>
            <person name="Pereira I.A."/>
            <person name="McInerney M.J."/>
            <person name="Austin R.N."/>
            <person name="Groves J.T."/>
            <person name="Kukor J.J."/>
            <person name="Suflita J.M."/>
            <person name="Young L.Y."/>
            <person name="Zylstra G.J."/>
            <person name="Wawrik B."/>
        </authorList>
    </citation>
    <scope>NUCLEOTIDE SEQUENCE [LARGE SCALE GENOMIC DNA]</scope>
    <source>
        <strain evidence="3 4">AK-01</strain>
    </source>
</reference>
<accession>B8FGA4</accession>
<feature type="domain" description="ApeA N-terminal" evidence="2">
    <location>
        <begin position="8"/>
        <end position="292"/>
    </location>
</feature>
<sequence length="441" mass="49878">MTLMEKKSWVGEFFLPEQYENRFAGKVEYSPTNGISLTCTMMGTDLTSKIDILHGVLEDGSLCSLIGGFFPKEKATLQIKNGNASIKAYGEFKYLVIGDHVKPNDTYSKVNFSLNHMQAFFADYSICGPLRSTAKRIFEYSSNEFNFYISVNRTFSFAGDELIDRISCDDSIAQEELHSAIESVRCKYPNSRFLKLGEIEYRAIVEPVNPTSLEECYRHIVNISGLFAILLFNPTYPESIQLTNDSTNIVLSVYPWNKLSERTLNLCKKDRSNHILPLCALNVNFGNILDCWLNSHLDHSIILSAIQNMTGFKENHAIYGEFVLYASQLEWISDQIGAGYNQRYEDPIAEFGGEAVLSAISKVLETSDIKGIGQQISDIRNEIVHLKREKKLTNSLSIREIARLSMCLQITVIGYFLKDLQVSKELIEAYQRSILSAGLLF</sequence>
<organism evidence="3 4">
    <name type="scientific">Desulfatibacillum aliphaticivorans</name>
    <dbReference type="NCBI Taxonomy" id="218208"/>
    <lineage>
        <taxon>Bacteria</taxon>
        <taxon>Pseudomonadati</taxon>
        <taxon>Thermodesulfobacteriota</taxon>
        <taxon>Desulfobacteria</taxon>
        <taxon>Desulfobacterales</taxon>
        <taxon>Desulfatibacillaceae</taxon>
        <taxon>Desulfatibacillum</taxon>
    </lineage>
</organism>
<dbReference type="RefSeq" id="WP_015946861.1">
    <property type="nucleotide sequence ID" value="NC_011768.1"/>
</dbReference>
<feature type="domain" description="Apea-like HEPN" evidence="1">
    <location>
        <begin position="330"/>
        <end position="425"/>
    </location>
</feature>
<dbReference type="eggNOG" id="ENOG50303BQ">
    <property type="taxonomic scope" value="Bacteria"/>
</dbReference>
<dbReference type="HOGENOM" id="CLU_595654_0_0_7"/>
<dbReference type="EMBL" id="CP001322">
    <property type="protein sequence ID" value="ACL03784.1"/>
    <property type="molecule type" value="Genomic_DNA"/>
</dbReference>